<feature type="domain" description="Protein kinase" evidence="11">
    <location>
        <begin position="1"/>
        <end position="210"/>
    </location>
</feature>
<evidence type="ECO:0000259" key="12">
    <source>
        <dbReference type="PROSITE" id="PS50219"/>
    </source>
</evidence>
<dbReference type="PANTHER" id="PTHR48012">
    <property type="entry name" value="STERILE20-LIKE KINASE, ISOFORM B-RELATED"/>
    <property type="match status" value="1"/>
</dbReference>
<evidence type="ECO:0000256" key="10">
    <source>
        <dbReference type="SAM" id="MobiDB-lite"/>
    </source>
</evidence>
<dbReference type="InterPro" id="IPR001180">
    <property type="entry name" value="CNH_dom"/>
</dbReference>
<dbReference type="GO" id="GO:0005737">
    <property type="term" value="C:cytoplasm"/>
    <property type="evidence" value="ECO:0007669"/>
    <property type="project" value="TreeGrafter"/>
</dbReference>
<evidence type="ECO:0000256" key="1">
    <source>
        <dbReference type="ARBA" id="ARBA00001946"/>
    </source>
</evidence>
<comment type="similarity">
    <text evidence="2 9">Belongs to the protein kinase superfamily. STE Ser/Thr protein kinase family. STE20 subfamily.</text>
</comment>
<dbReference type="PROSITE" id="PS50219">
    <property type="entry name" value="CNH"/>
    <property type="match status" value="1"/>
</dbReference>
<evidence type="ECO:0000256" key="6">
    <source>
        <dbReference type="ARBA" id="ARBA00022741"/>
    </source>
</evidence>
<protein>
    <recommendedName>
        <fullName evidence="9">Mitogen-activated protein kinase kinase kinase kinase</fullName>
        <ecNumber evidence="9">2.7.11.1</ecNumber>
    </recommendedName>
</protein>
<dbReference type="InterPro" id="IPR011009">
    <property type="entry name" value="Kinase-like_dom_sf"/>
</dbReference>
<evidence type="ECO:0000256" key="8">
    <source>
        <dbReference type="ARBA" id="ARBA00022840"/>
    </source>
</evidence>
<dbReference type="GO" id="GO:0005524">
    <property type="term" value="F:ATP binding"/>
    <property type="evidence" value="ECO:0007669"/>
    <property type="project" value="UniProtKB-UniRule"/>
</dbReference>
<evidence type="ECO:0000256" key="3">
    <source>
        <dbReference type="ARBA" id="ARBA00022527"/>
    </source>
</evidence>
<dbReference type="GO" id="GO:0008349">
    <property type="term" value="F:MAP kinase kinase kinase kinase activity"/>
    <property type="evidence" value="ECO:0007669"/>
    <property type="project" value="InterPro"/>
</dbReference>
<dbReference type="InterPro" id="IPR000719">
    <property type="entry name" value="Prot_kinase_dom"/>
</dbReference>
<dbReference type="PIRSF" id="PIRSF038172">
    <property type="entry name" value="MAPKKKK"/>
    <property type="match status" value="1"/>
</dbReference>
<keyword evidence="3 9" id="KW-0723">Serine/threonine-protein kinase</keyword>
<dbReference type="InterPro" id="IPR050629">
    <property type="entry name" value="STE20/SPS1-PAK"/>
</dbReference>
<keyword evidence="8 9" id="KW-0067">ATP-binding</keyword>
<feature type="compositionally biased region" description="Basic and acidic residues" evidence="10">
    <location>
        <begin position="331"/>
        <end position="341"/>
    </location>
</feature>
<feature type="compositionally biased region" description="Polar residues" evidence="10">
    <location>
        <begin position="383"/>
        <end position="395"/>
    </location>
</feature>
<dbReference type="EC" id="2.7.11.1" evidence="9"/>
<evidence type="ECO:0000256" key="5">
    <source>
        <dbReference type="ARBA" id="ARBA00022679"/>
    </source>
</evidence>
<evidence type="ECO:0000256" key="4">
    <source>
        <dbReference type="ARBA" id="ARBA00022553"/>
    </source>
</evidence>
<dbReference type="Ensembl" id="ENSSMAT00000032280.2">
    <property type="protein sequence ID" value="ENSSMAP00000031890.2"/>
    <property type="gene ID" value="ENSSMAG00000019378.2"/>
</dbReference>
<evidence type="ECO:0000256" key="2">
    <source>
        <dbReference type="ARBA" id="ARBA00008874"/>
    </source>
</evidence>
<keyword evidence="5 9" id="KW-0808">Transferase</keyword>
<reference evidence="13" key="2">
    <citation type="submission" date="2025-08" db="UniProtKB">
        <authorList>
            <consortium name="Ensembl"/>
        </authorList>
    </citation>
    <scope>IDENTIFICATION</scope>
</reference>
<comment type="catalytic activity">
    <reaction evidence="9">
        <text>L-threonyl-[protein] + ATP = O-phospho-L-threonyl-[protein] + ADP + H(+)</text>
        <dbReference type="Rhea" id="RHEA:46608"/>
        <dbReference type="Rhea" id="RHEA-COMP:11060"/>
        <dbReference type="Rhea" id="RHEA-COMP:11605"/>
        <dbReference type="ChEBI" id="CHEBI:15378"/>
        <dbReference type="ChEBI" id="CHEBI:30013"/>
        <dbReference type="ChEBI" id="CHEBI:30616"/>
        <dbReference type="ChEBI" id="CHEBI:61977"/>
        <dbReference type="ChEBI" id="CHEBI:456216"/>
        <dbReference type="EC" id="2.7.11.1"/>
    </reaction>
</comment>
<dbReference type="AlphaFoldDB" id="A0A8D3BC75"/>
<dbReference type="Proteomes" id="UP000694558">
    <property type="component" value="Chromosome 15"/>
</dbReference>
<dbReference type="FunFam" id="1.10.510.10:FF:000031">
    <property type="entry name" value="Mitogen-activated protein kinase kinase kinase kinase"/>
    <property type="match status" value="1"/>
</dbReference>
<name>A0A8D3BC75_SCOMX</name>
<evidence type="ECO:0000259" key="11">
    <source>
        <dbReference type="PROSITE" id="PS50011"/>
    </source>
</evidence>
<feature type="region of interest" description="Disordered" evidence="10">
    <location>
        <begin position="322"/>
        <end position="401"/>
    </location>
</feature>
<comment type="function">
    <text evidence="9">Serine/threonine kinase that plays a role in the response to environmental stress. Appears to act upstream of the JUN N-terminal pathway.</text>
</comment>
<accession>A0A8D3BC75</accession>
<dbReference type="GeneTree" id="ENSGT00940000155483"/>
<evidence type="ECO:0000256" key="7">
    <source>
        <dbReference type="ARBA" id="ARBA00022777"/>
    </source>
</evidence>
<evidence type="ECO:0000256" key="9">
    <source>
        <dbReference type="PIRNR" id="PIRNR038172"/>
    </source>
</evidence>
<keyword evidence="4" id="KW-0597">Phosphoprotein</keyword>
<dbReference type="Gene3D" id="1.10.510.10">
    <property type="entry name" value="Transferase(Phosphotransferase) domain 1"/>
    <property type="match status" value="2"/>
</dbReference>
<dbReference type="PROSITE" id="PS50011">
    <property type="entry name" value="PROTEIN_KINASE_DOM"/>
    <property type="match status" value="1"/>
</dbReference>
<organism evidence="13 14">
    <name type="scientific">Scophthalmus maximus</name>
    <name type="common">Turbot</name>
    <name type="synonym">Psetta maxima</name>
    <dbReference type="NCBI Taxonomy" id="52904"/>
    <lineage>
        <taxon>Eukaryota</taxon>
        <taxon>Metazoa</taxon>
        <taxon>Chordata</taxon>
        <taxon>Craniata</taxon>
        <taxon>Vertebrata</taxon>
        <taxon>Euteleostomi</taxon>
        <taxon>Actinopterygii</taxon>
        <taxon>Neopterygii</taxon>
        <taxon>Teleostei</taxon>
        <taxon>Neoteleostei</taxon>
        <taxon>Acanthomorphata</taxon>
        <taxon>Carangaria</taxon>
        <taxon>Pleuronectiformes</taxon>
        <taxon>Pleuronectoidei</taxon>
        <taxon>Scophthalmidae</taxon>
        <taxon>Scophthalmus</taxon>
    </lineage>
</organism>
<reference evidence="13" key="1">
    <citation type="submission" date="2023-05" db="EMBL/GenBank/DDBJ databases">
        <title>High-quality long-read genome of Scophthalmus maximus.</title>
        <authorList>
            <person name="Lien S."/>
            <person name="Martinez P."/>
        </authorList>
    </citation>
    <scope>NUCLEOTIDE SEQUENCE [LARGE SCALE GENOMIC DNA]</scope>
</reference>
<feature type="region of interest" description="Disordered" evidence="10">
    <location>
        <begin position="231"/>
        <end position="271"/>
    </location>
</feature>
<dbReference type="InterPro" id="IPR021160">
    <property type="entry name" value="MAPKKKK"/>
</dbReference>
<evidence type="ECO:0000313" key="14">
    <source>
        <dbReference type="Proteomes" id="UP000694558"/>
    </source>
</evidence>
<keyword evidence="6 9" id="KW-0547">Nucleotide-binding</keyword>
<gene>
    <name evidence="13" type="primary">MAP4K3</name>
</gene>
<comment type="catalytic activity">
    <reaction evidence="9">
        <text>L-seryl-[protein] + ATP = O-phospho-L-seryl-[protein] + ADP + H(+)</text>
        <dbReference type="Rhea" id="RHEA:17989"/>
        <dbReference type="Rhea" id="RHEA-COMP:9863"/>
        <dbReference type="Rhea" id="RHEA-COMP:11604"/>
        <dbReference type="ChEBI" id="CHEBI:15378"/>
        <dbReference type="ChEBI" id="CHEBI:29999"/>
        <dbReference type="ChEBI" id="CHEBI:30616"/>
        <dbReference type="ChEBI" id="CHEBI:83421"/>
        <dbReference type="ChEBI" id="CHEBI:456216"/>
        <dbReference type="EC" id="2.7.11.1"/>
    </reaction>
</comment>
<sequence length="781" mass="88231">GEDFAVVQQEIIMMKDCKHSNIVAYFGSYLRRDKLWISMEYCGGGSLQDIYHVTGPLSESQIAYMSRETLQVAYGGANILLTDNGYVKLADFGVSAQITATLAKRKSFIGTPYWMAPEVAAVERKGGYNQLCDIWAVGITAIELAELQPPMFDLHPMRALFLMTKSNFQPPKLKDKLKWTNNFHHFVKLALTKNPKKRPTAEKLLQHPFVSQPLSRTLAIELLDKSNNPDHSTFNDFDDDDPEPESPVSVPHRIRSTSRSTREGKTLSEINFGQVKFDPPLRKETEPHHEPVSYYLWRIYISLCVCVCVCVCLFPKSLCSSQQPQPPQQQKLDDSQSHSEDDSGGGGTIKRCPVPQMSSPAKAASNVPPRPPPPKLPPHRRSSLGNESQQLTDAENSAPEDDGSFRHFWEWLHTPHTEEELEEAWEVLKEMGACFSKVFNGCPLKIHCATSWINPDTRDQYLIFGAEEGIYTLNLNELHETTMEQLFPRRCTWLYVMNSCLLSISGKASQLYSHSLSGLFEQARQLGKLPVAIPTHKLPDKMIPRKFSVSNKIPDTKGCQKCCVVRNPYTGHKYLCGAFQSSVMLLEWVESMQKFMLIKNIDFPLPCPLEVFEMLVVPEQTYPLICVAVSKGTELNQVVRFGTVNPNSTSSWFTEADTPQTCVIHVTQLERDTILVCLDRCIKIVNLQGRLKSSRKLSAELTFNFQIEATVCLQDSVLAFWRHGMQGRSFKTNEITQEISDSTRIFRLLGSDRVVVLESRPTDNPTAHSNLYILAGHENSY</sequence>
<dbReference type="SUPFAM" id="SSF56112">
    <property type="entry name" value="Protein kinase-like (PK-like)"/>
    <property type="match status" value="1"/>
</dbReference>
<dbReference type="Pfam" id="PF00780">
    <property type="entry name" value="CNH"/>
    <property type="match status" value="1"/>
</dbReference>
<evidence type="ECO:0000313" key="13">
    <source>
        <dbReference type="Ensembl" id="ENSSMAP00000031890.2"/>
    </source>
</evidence>
<proteinExistence type="inferred from homology"/>
<dbReference type="Pfam" id="PF00069">
    <property type="entry name" value="Pkinase"/>
    <property type="match status" value="2"/>
</dbReference>
<dbReference type="SMART" id="SM00036">
    <property type="entry name" value="CNH"/>
    <property type="match status" value="1"/>
</dbReference>
<keyword evidence="7 9" id="KW-0418">Kinase</keyword>
<comment type="cofactor">
    <cofactor evidence="1 9">
        <name>Mg(2+)</name>
        <dbReference type="ChEBI" id="CHEBI:18420"/>
    </cofactor>
</comment>
<dbReference type="PANTHER" id="PTHR48012:SF17">
    <property type="entry name" value="MITOGEN-ACTIVATED PROTEIN KINASE KINASE KINASE KINASE 3"/>
    <property type="match status" value="1"/>
</dbReference>
<feature type="domain" description="CNH" evidence="12">
    <location>
        <begin position="443"/>
        <end position="754"/>
    </location>
</feature>